<feature type="transmembrane region" description="Helical" evidence="1">
    <location>
        <begin position="158"/>
        <end position="183"/>
    </location>
</feature>
<reference evidence="2 3" key="1">
    <citation type="submission" date="2015-11" db="EMBL/GenBank/DDBJ databases">
        <title>Genomic analysis of 38 Legionella species identifies large and diverse effector repertoires.</title>
        <authorList>
            <person name="Burstein D."/>
            <person name="Amaro F."/>
            <person name="Zusman T."/>
            <person name="Lifshitz Z."/>
            <person name="Cohen O."/>
            <person name="Gilbert J.A."/>
            <person name="Pupko T."/>
            <person name="Shuman H.A."/>
            <person name="Segal G."/>
        </authorList>
    </citation>
    <scope>NUCLEOTIDE SEQUENCE [LARGE SCALE GENOMIC DNA]</scope>
    <source>
        <strain evidence="2 3">ATCC 49751</strain>
    </source>
</reference>
<evidence type="ECO:0000313" key="3">
    <source>
        <dbReference type="Proteomes" id="UP000054869"/>
    </source>
</evidence>
<keyword evidence="1" id="KW-0472">Membrane</keyword>
<comment type="caution">
    <text evidence="2">The sequence shown here is derived from an EMBL/GenBank/DDBJ whole genome shotgun (WGS) entry which is preliminary data.</text>
</comment>
<organism evidence="2 3">
    <name type="scientific">Legionella lansingensis</name>
    <dbReference type="NCBI Taxonomy" id="45067"/>
    <lineage>
        <taxon>Bacteria</taxon>
        <taxon>Pseudomonadati</taxon>
        <taxon>Pseudomonadota</taxon>
        <taxon>Gammaproteobacteria</taxon>
        <taxon>Legionellales</taxon>
        <taxon>Legionellaceae</taxon>
        <taxon>Legionella</taxon>
    </lineage>
</organism>
<keyword evidence="3" id="KW-1185">Reference proteome</keyword>
<dbReference type="OrthoDB" id="5637293at2"/>
<keyword evidence="1" id="KW-1133">Transmembrane helix</keyword>
<feature type="transmembrane region" description="Helical" evidence="1">
    <location>
        <begin position="206"/>
        <end position="225"/>
    </location>
</feature>
<dbReference type="Proteomes" id="UP000054869">
    <property type="component" value="Unassembled WGS sequence"/>
</dbReference>
<dbReference type="STRING" id="45067.Llan_1517"/>
<accession>A0A0W0VPB0</accession>
<evidence type="ECO:0000256" key="1">
    <source>
        <dbReference type="SAM" id="Phobius"/>
    </source>
</evidence>
<name>A0A0W0VPB0_9GAMM</name>
<sequence length="272" mass="31113">MFFKQPKIKRITMHLESVLEELCRERWTHYLNVVPSADSIRYNHHLATDIDKEKLFATPGIWRSKEHFSWRMDEPFSNGHPIWVEINAAGQYWYYSGLLKQARFIVAELNNPSPDYQKIIKAAKDIKGRTLTVPSVISADPITIGVGFIMGGNLLVNFFRGLVGLVHAPMMLLVGAFCSITYWCSFSEYCGSPAFFFDTLQYFCDSLWQVLSSVVFPLAMLYSKYMTDSYNVFTKGDVQRVVDGITSLAEVYLEDKEADQSHVDVILMELKG</sequence>
<evidence type="ECO:0000313" key="2">
    <source>
        <dbReference type="EMBL" id="KTD21943.1"/>
    </source>
</evidence>
<dbReference type="AlphaFoldDB" id="A0A0W0VPB0"/>
<keyword evidence="1" id="KW-0812">Transmembrane</keyword>
<proteinExistence type="predicted"/>
<dbReference type="PATRIC" id="fig|45067.4.peg.1590"/>
<gene>
    <name evidence="2" type="ORF">Llan_1517</name>
</gene>
<dbReference type="RefSeq" id="WP_028374123.1">
    <property type="nucleotide sequence ID" value="NZ_CAAAJD010000044.1"/>
</dbReference>
<dbReference type="EMBL" id="LNYI01000030">
    <property type="protein sequence ID" value="KTD21943.1"/>
    <property type="molecule type" value="Genomic_DNA"/>
</dbReference>
<dbReference type="eggNOG" id="ENOG5031V6X">
    <property type="taxonomic scope" value="Bacteria"/>
</dbReference>
<protein>
    <submittedName>
        <fullName evidence="2">Uncharacterized protein</fullName>
    </submittedName>
</protein>